<dbReference type="InterPro" id="IPR045584">
    <property type="entry name" value="Pilin-like"/>
</dbReference>
<comment type="caution">
    <text evidence="1">The sequence shown here is derived from an EMBL/GenBank/DDBJ whole genome shotgun (WGS) entry which is preliminary data.</text>
</comment>
<dbReference type="SUPFAM" id="SSF54523">
    <property type="entry name" value="Pili subunits"/>
    <property type="match status" value="1"/>
</dbReference>
<name>A0ABY1ZF27_9GAMM</name>
<dbReference type="Gene3D" id="3.30.700.10">
    <property type="entry name" value="Glycoprotein, Type 4 Pilin"/>
    <property type="match status" value="1"/>
</dbReference>
<dbReference type="EMBL" id="QJUM01000003">
    <property type="protein sequence ID" value="TBV09059.1"/>
    <property type="molecule type" value="Genomic_DNA"/>
</dbReference>
<dbReference type="Pfam" id="PF07963">
    <property type="entry name" value="N_methyl"/>
    <property type="match status" value="1"/>
</dbReference>
<dbReference type="PROSITE" id="PS00409">
    <property type="entry name" value="PROKAR_NTER_METHYL"/>
    <property type="match status" value="1"/>
</dbReference>
<dbReference type="InterPro" id="IPR012902">
    <property type="entry name" value="N_methyl_site"/>
</dbReference>
<protein>
    <submittedName>
        <fullName evidence="1">Prepilin-type cleavage/methylation domain-containing protein</fullName>
    </submittedName>
</protein>
<evidence type="ECO:0000313" key="2">
    <source>
        <dbReference type="Proteomes" id="UP000291334"/>
    </source>
</evidence>
<gene>
    <name evidence="1" type="ORF">DNK34_03790</name>
</gene>
<dbReference type="RefSeq" id="WP_131175004.1">
    <property type="nucleotide sequence ID" value="NZ_QJUM01000003.1"/>
</dbReference>
<keyword evidence="2" id="KW-1185">Reference proteome</keyword>
<reference evidence="1 2" key="1">
    <citation type="submission" date="2018-06" db="EMBL/GenBank/DDBJ databases">
        <title>Three novel Pseudomonas species isolated from symptomatic oak.</title>
        <authorList>
            <person name="Bueno-Gonzalez V."/>
            <person name="Brady C."/>
        </authorList>
    </citation>
    <scope>NUCLEOTIDE SEQUENCE [LARGE SCALE GENOMIC DNA]</scope>
    <source>
        <strain evidence="1 2">P26B</strain>
    </source>
</reference>
<accession>A0ABY1ZF27</accession>
<dbReference type="NCBIfam" id="TIGR02532">
    <property type="entry name" value="IV_pilin_GFxxxE"/>
    <property type="match status" value="1"/>
</dbReference>
<evidence type="ECO:0000313" key="1">
    <source>
        <dbReference type="EMBL" id="TBV09059.1"/>
    </source>
</evidence>
<proteinExistence type="predicted"/>
<dbReference type="Proteomes" id="UP000291334">
    <property type="component" value="Unassembled WGS sequence"/>
</dbReference>
<organism evidence="1 2">
    <name type="scientific">Phytopseudomonas dryadis</name>
    <dbReference type="NCBI Taxonomy" id="2487520"/>
    <lineage>
        <taxon>Bacteria</taxon>
        <taxon>Pseudomonadati</taxon>
        <taxon>Pseudomonadota</taxon>
        <taxon>Gammaproteobacteria</taxon>
        <taxon>Pseudomonadales</taxon>
        <taxon>Pseudomonadaceae</taxon>
        <taxon>Phytopseudomonas</taxon>
    </lineage>
</organism>
<sequence>MVNSRGFSLVELLVTLALLAFLLMLAVPFTNTWSDSARLRDAENLLHQGIGRAKALALRNHHGMTGTRTAASLCLDGQSQRLNLYQASSAAQQADCSGAYGSPVWSAQLPKAATVKSGANDFACLALDSRGLPTANGGCSTGNAYTLSIGSDDVTITIN</sequence>